<dbReference type="RefSeq" id="WP_203742388.1">
    <property type="nucleotide sequence ID" value="NZ_BONF01000007.1"/>
</dbReference>
<dbReference type="AlphaFoldDB" id="A0A8J3JJF9"/>
<dbReference type="Proteomes" id="UP000601223">
    <property type="component" value="Unassembled WGS sequence"/>
</dbReference>
<dbReference type="InterPro" id="IPR039563">
    <property type="entry name" value="Peptidase_C39_single_dom"/>
</dbReference>
<accession>A0A8J3JJF9</accession>
<feature type="domain" description="Peptidase C39-like" evidence="2">
    <location>
        <begin position="226"/>
        <end position="377"/>
    </location>
</feature>
<dbReference type="InterPro" id="IPR039564">
    <property type="entry name" value="Peptidase_C39-like"/>
</dbReference>
<comment type="caution">
    <text evidence="3">The sequence shown here is derived from an EMBL/GenBank/DDBJ whole genome shotgun (WGS) entry which is preliminary data.</text>
</comment>
<sequence length="424" mass="44347">MDRRDALRSAAGAVAEGASVTAPGGGASGGTTPAGRDVAFHRWDTPQRWAEGSGSGVFAGTGGLAFAAPTGTLTHTDPRSGTTAEYETATWTGPRSSGGFPATELIPSWTAATPGGSFLRVELSGETAAGTTTKWYRMGDWAADDTAFRRTSLRGQGDADGDVNADLFRAAPGRALTSWRLRVTLLRPAGSTDVPVLHSLGAAASALPAPGELAPSLPLAAQGLVLDVPAYSQEIHAGEYPQWNGGGEAWCSPTSTAMVLAYWGTGPGPADYSWVDPGYADPWVDYAASHTYDHDFDGCGNWPFNTAYAGRFGLRGFVTRLRSLNEAERFIAAGIPLIASASYRKGEVPGLDYGTKGHLMVLAGFTSSGDPVLNDPNSPSNDQVRKPVGRAEWEAAWLNSSRGVVYVIHPASVPLPAPPVQANW</sequence>
<evidence type="ECO:0000256" key="1">
    <source>
        <dbReference type="SAM" id="MobiDB-lite"/>
    </source>
</evidence>
<organism evidence="3 4">
    <name type="scientific">Catellatospora bangladeshensis</name>
    <dbReference type="NCBI Taxonomy" id="310355"/>
    <lineage>
        <taxon>Bacteria</taxon>
        <taxon>Bacillati</taxon>
        <taxon>Actinomycetota</taxon>
        <taxon>Actinomycetes</taxon>
        <taxon>Micromonosporales</taxon>
        <taxon>Micromonosporaceae</taxon>
        <taxon>Catellatospora</taxon>
    </lineage>
</organism>
<dbReference type="EMBL" id="BONF01000007">
    <property type="protein sequence ID" value="GIF79653.1"/>
    <property type="molecule type" value="Genomic_DNA"/>
</dbReference>
<evidence type="ECO:0000313" key="4">
    <source>
        <dbReference type="Proteomes" id="UP000601223"/>
    </source>
</evidence>
<feature type="region of interest" description="Disordered" evidence="1">
    <location>
        <begin position="1"/>
        <end position="34"/>
    </location>
</feature>
<reference evidence="3 4" key="1">
    <citation type="submission" date="2021-01" db="EMBL/GenBank/DDBJ databases">
        <title>Whole genome shotgun sequence of Catellatospora bangladeshensis NBRC 107357.</title>
        <authorList>
            <person name="Komaki H."/>
            <person name="Tamura T."/>
        </authorList>
    </citation>
    <scope>NUCLEOTIDE SEQUENCE [LARGE SCALE GENOMIC DNA]</scope>
    <source>
        <strain evidence="3 4">NBRC 107357</strain>
    </source>
</reference>
<evidence type="ECO:0000259" key="2">
    <source>
        <dbReference type="Pfam" id="PF13529"/>
    </source>
</evidence>
<name>A0A8J3JJF9_9ACTN</name>
<feature type="compositionally biased region" description="Low complexity" evidence="1">
    <location>
        <begin position="9"/>
        <end position="22"/>
    </location>
</feature>
<feature type="region of interest" description="Disordered" evidence="1">
    <location>
        <begin position="71"/>
        <end position="101"/>
    </location>
</feature>
<evidence type="ECO:0000313" key="3">
    <source>
        <dbReference type="EMBL" id="GIF79653.1"/>
    </source>
</evidence>
<dbReference type="Gene3D" id="3.90.70.10">
    <property type="entry name" value="Cysteine proteinases"/>
    <property type="match status" value="1"/>
</dbReference>
<feature type="compositionally biased region" description="Polar residues" evidence="1">
    <location>
        <begin position="71"/>
        <end position="95"/>
    </location>
</feature>
<proteinExistence type="predicted"/>
<gene>
    <name evidence="3" type="ORF">Cba03nite_10020</name>
</gene>
<dbReference type="CDD" id="cd02549">
    <property type="entry name" value="Peptidase_C39A"/>
    <property type="match status" value="1"/>
</dbReference>
<dbReference type="Pfam" id="PF13529">
    <property type="entry name" value="Peptidase_C39_2"/>
    <property type="match status" value="1"/>
</dbReference>
<keyword evidence="4" id="KW-1185">Reference proteome</keyword>
<protein>
    <submittedName>
        <fullName evidence="3">Membrane protein</fullName>
    </submittedName>
</protein>